<keyword evidence="1 3" id="KW-0807">Transducer</keyword>
<dbReference type="InterPro" id="IPR004089">
    <property type="entry name" value="MCPsignal_dom"/>
</dbReference>
<protein>
    <submittedName>
        <fullName evidence="6">Methyl-accepting chemotaxis protein</fullName>
    </submittedName>
</protein>
<dbReference type="SMART" id="SM00304">
    <property type="entry name" value="HAMP"/>
    <property type="match status" value="1"/>
</dbReference>
<dbReference type="PANTHER" id="PTHR32089">
    <property type="entry name" value="METHYL-ACCEPTING CHEMOTAXIS PROTEIN MCPB"/>
    <property type="match status" value="1"/>
</dbReference>
<dbReference type="OrthoDB" id="2489132at2"/>
<dbReference type="Gene3D" id="6.10.340.10">
    <property type="match status" value="1"/>
</dbReference>
<dbReference type="GO" id="GO:0006935">
    <property type="term" value="P:chemotaxis"/>
    <property type="evidence" value="ECO:0007669"/>
    <property type="project" value="InterPro"/>
</dbReference>
<dbReference type="Gene3D" id="1.10.287.950">
    <property type="entry name" value="Methyl-accepting chemotaxis protein"/>
    <property type="match status" value="1"/>
</dbReference>
<dbReference type="AlphaFoldDB" id="A0A3A8KYY4"/>
<accession>A0A3A8KYY4</accession>
<evidence type="ECO:0000313" key="7">
    <source>
        <dbReference type="Proteomes" id="UP000268313"/>
    </source>
</evidence>
<dbReference type="Proteomes" id="UP000268313">
    <property type="component" value="Unassembled WGS sequence"/>
</dbReference>
<dbReference type="EMBL" id="RAWE01000005">
    <property type="protein sequence ID" value="RKH07204.1"/>
    <property type="molecule type" value="Genomic_DNA"/>
</dbReference>
<evidence type="ECO:0000259" key="5">
    <source>
        <dbReference type="PROSITE" id="PS50885"/>
    </source>
</evidence>
<dbReference type="GO" id="GO:0016020">
    <property type="term" value="C:membrane"/>
    <property type="evidence" value="ECO:0007669"/>
    <property type="project" value="InterPro"/>
</dbReference>
<dbReference type="CDD" id="cd06225">
    <property type="entry name" value="HAMP"/>
    <property type="match status" value="1"/>
</dbReference>
<dbReference type="PANTHER" id="PTHR32089:SF112">
    <property type="entry name" value="LYSOZYME-LIKE PROTEIN-RELATED"/>
    <property type="match status" value="1"/>
</dbReference>
<dbReference type="SMART" id="SM00283">
    <property type="entry name" value="MA"/>
    <property type="match status" value="1"/>
</dbReference>
<dbReference type="Pfam" id="PF00672">
    <property type="entry name" value="HAMP"/>
    <property type="match status" value="1"/>
</dbReference>
<dbReference type="InterPro" id="IPR003660">
    <property type="entry name" value="HAMP_dom"/>
</dbReference>
<organism evidence="6 7">
    <name type="scientific">Corallococcus carmarthensis</name>
    <dbReference type="NCBI Taxonomy" id="2316728"/>
    <lineage>
        <taxon>Bacteria</taxon>
        <taxon>Pseudomonadati</taxon>
        <taxon>Myxococcota</taxon>
        <taxon>Myxococcia</taxon>
        <taxon>Myxococcales</taxon>
        <taxon>Cystobacterineae</taxon>
        <taxon>Myxococcaceae</taxon>
        <taxon>Corallococcus</taxon>
    </lineage>
</organism>
<dbReference type="Pfam" id="PF00015">
    <property type="entry name" value="MCPsignal"/>
    <property type="match status" value="1"/>
</dbReference>
<keyword evidence="7" id="KW-1185">Reference proteome</keyword>
<feature type="domain" description="Methyl-accepting transducer" evidence="4">
    <location>
        <begin position="257"/>
        <end position="493"/>
    </location>
</feature>
<reference evidence="7" key="1">
    <citation type="submission" date="2018-09" db="EMBL/GenBank/DDBJ databases">
        <authorList>
            <person name="Livingstone P.G."/>
            <person name="Whitworth D.E."/>
        </authorList>
    </citation>
    <scope>NUCLEOTIDE SEQUENCE [LARGE SCALE GENOMIC DNA]</scope>
    <source>
        <strain evidence="7">CA043D</strain>
    </source>
</reference>
<dbReference type="PROSITE" id="PS50885">
    <property type="entry name" value="HAMP"/>
    <property type="match status" value="1"/>
</dbReference>
<dbReference type="SUPFAM" id="SSF58104">
    <property type="entry name" value="Methyl-accepting chemotaxis protein (MCP) signaling domain"/>
    <property type="match status" value="1"/>
</dbReference>
<evidence type="ECO:0000313" key="6">
    <source>
        <dbReference type="EMBL" id="RKH07204.1"/>
    </source>
</evidence>
<dbReference type="RefSeq" id="WP_120600845.1">
    <property type="nucleotide sequence ID" value="NZ_JABFJX010000017.1"/>
</dbReference>
<evidence type="ECO:0000256" key="3">
    <source>
        <dbReference type="PROSITE-ProRule" id="PRU00284"/>
    </source>
</evidence>
<gene>
    <name evidence="6" type="ORF">D7X32_02310</name>
</gene>
<evidence type="ECO:0000259" key="4">
    <source>
        <dbReference type="PROSITE" id="PS50111"/>
    </source>
</evidence>
<dbReference type="PROSITE" id="PS50111">
    <property type="entry name" value="CHEMOTAXIS_TRANSDUC_2"/>
    <property type="match status" value="1"/>
</dbReference>
<evidence type="ECO:0000256" key="2">
    <source>
        <dbReference type="ARBA" id="ARBA00029447"/>
    </source>
</evidence>
<dbReference type="InterPro" id="IPR004090">
    <property type="entry name" value="Chemotax_Me-accpt_rcpt"/>
</dbReference>
<dbReference type="PRINTS" id="PR00260">
    <property type="entry name" value="CHEMTRNSDUCR"/>
</dbReference>
<feature type="domain" description="HAMP" evidence="5">
    <location>
        <begin position="199"/>
        <end position="252"/>
    </location>
</feature>
<dbReference type="GO" id="GO:0007165">
    <property type="term" value="P:signal transduction"/>
    <property type="evidence" value="ECO:0007669"/>
    <property type="project" value="UniProtKB-KW"/>
</dbReference>
<sequence length="529" mass="57640">MRFKHKVLLLPVLAALFLVAIIGLSELLGRSTREHLERIEKGYVPAVLLSRDLDVLLQQLQRGLQDAVAAEDLEQLAESDVIAKRFLQRLAEGRTNPAIAPGRLDTLEAQLRGYVAFARDTSERMINKDAQAAARLPEMAARYNRVRDALTRATEEDQREMGASFALTLEEHDSSQRRLVLLGLILLGVLASLSVWLVAQVAQPLLRLTQVASRIATEGDLTQVIHIRSEDEIGLLAQSINHLVQRLRTIPVTLQETLTELAGSVEGLTHISREQSQQLARQSSSIEEASVAMRDIQERSLEASRQANTVLQVAQRAEATSLTGQARLKQSGEALEHLRTQVGELMPAIARLTEGSRKASAILKTVKDLSDQSNVLAINAAIEAARSGEHGRSFAVVAREMRSLSQQSLRGAQSISGLLSEMTTSVSAVTASVESSHQKMAEGISEALSSGQSLQQLTEAVRDSSSAAQDIVHSFTQQNAGIVQMTVVVTDFSRMMMDSVQANEDVESAIQRLEVAFQGIQGVVSGFRV</sequence>
<proteinExistence type="inferred from homology"/>
<evidence type="ECO:0000256" key="1">
    <source>
        <dbReference type="ARBA" id="ARBA00023224"/>
    </source>
</evidence>
<dbReference type="GO" id="GO:0004888">
    <property type="term" value="F:transmembrane signaling receptor activity"/>
    <property type="evidence" value="ECO:0007669"/>
    <property type="project" value="InterPro"/>
</dbReference>
<comment type="similarity">
    <text evidence="2">Belongs to the methyl-accepting chemotaxis (MCP) protein family.</text>
</comment>
<name>A0A3A8KYY4_9BACT</name>
<comment type="caution">
    <text evidence="6">The sequence shown here is derived from an EMBL/GenBank/DDBJ whole genome shotgun (WGS) entry which is preliminary data.</text>
</comment>